<reference evidence="2 3" key="1">
    <citation type="submission" date="2020-09" db="EMBL/GenBank/DDBJ databases">
        <title>Dyella sp. 7MK23 isolated from forest soil.</title>
        <authorList>
            <person name="Fu J."/>
        </authorList>
    </citation>
    <scope>NUCLEOTIDE SEQUENCE [LARGE SCALE GENOMIC DNA]</scope>
    <source>
        <strain evidence="2 3">7MK23</strain>
    </source>
</reference>
<gene>
    <name evidence="2" type="ORF">IGX34_12945</name>
</gene>
<protein>
    <recommendedName>
        <fullName evidence="4">Toxin CptA</fullName>
    </recommendedName>
</protein>
<evidence type="ECO:0000313" key="2">
    <source>
        <dbReference type="EMBL" id="MBE1161286.1"/>
    </source>
</evidence>
<dbReference type="EMBL" id="JACZZA010000007">
    <property type="protein sequence ID" value="MBE1161286.1"/>
    <property type="molecule type" value="Genomic_DNA"/>
</dbReference>
<sequence>MTSAPAIGFEYGPSRWLAWLLMLVTALAELAILLSGVPFVLKAILALGACLACYLAVRGLRVPVRAVGWALHSGWTLRDTDGADEPATLLSFRCLQGMILLRLAGQRRGQLVLWLMPDNSDADIRRRLRMRLAMLSAAPEADN</sequence>
<keyword evidence="3" id="KW-1185">Reference proteome</keyword>
<dbReference type="RefSeq" id="WP_192556136.1">
    <property type="nucleotide sequence ID" value="NZ_JACZZA010000007.1"/>
</dbReference>
<proteinExistence type="predicted"/>
<name>A0ABR9GB85_9GAMM</name>
<dbReference type="Proteomes" id="UP000651010">
    <property type="component" value="Unassembled WGS sequence"/>
</dbReference>
<accession>A0ABR9GB85</accession>
<keyword evidence="1" id="KW-0472">Membrane</keyword>
<keyword evidence="1" id="KW-1133">Transmembrane helix</keyword>
<organism evidence="2 3">
    <name type="scientific">Dyella acidiphila</name>
    <dbReference type="NCBI Taxonomy" id="2775866"/>
    <lineage>
        <taxon>Bacteria</taxon>
        <taxon>Pseudomonadati</taxon>
        <taxon>Pseudomonadota</taxon>
        <taxon>Gammaproteobacteria</taxon>
        <taxon>Lysobacterales</taxon>
        <taxon>Rhodanobacteraceae</taxon>
        <taxon>Dyella</taxon>
    </lineage>
</organism>
<evidence type="ECO:0000256" key="1">
    <source>
        <dbReference type="SAM" id="Phobius"/>
    </source>
</evidence>
<keyword evidence="1" id="KW-0812">Transmembrane</keyword>
<evidence type="ECO:0008006" key="4">
    <source>
        <dbReference type="Google" id="ProtNLM"/>
    </source>
</evidence>
<evidence type="ECO:0000313" key="3">
    <source>
        <dbReference type="Proteomes" id="UP000651010"/>
    </source>
</evidence>
<comment type="caution">
    <text evidence="2">The sequence shown here is derived from an EMBL/GenBank/DDBJ whole genome shotgun (WGS) entry which is preliminary data.</text>
</comment>
<feature type="transmembrane region" description="Helical" evidence="1">
    <location>
        <begin position="16"/>
        <end position="33"/>
    </location>
</feature>